<evidence type="ECO:0000259" key="2">
    <source>
        <dbReference type="Pfam" id="PF16697"/>
    </source>
</evidence>
<dbReference type="Pfam" id="PF21934">
    <property type="entry name" value="Yop-YscD_ppl_3rd"/>
    <property type="match status" value="1"/>
</dbReference>
<feature type="domain" description="YscD cytoplasmic" evidence="2">
    <location>
        <begin position="6"/>
        <end position="95"/>
    </location>
</feature>
<dbReference type="Pfam" id="PF16697">
    <property type="entry name" value="Yop-YscD_cpl"/>
    <property type="match status" value="1"/>
</dbReference>
<name>A0ABX4Y0Q0_9PSED</name>
<evidence type="ECO:0000313" key="5">
    <source>
        <dbReference type="Proteomes" id="UP000236232"/>
    </source>
</evidence>
<feature type="domain" description="YscD-like Bon-like" evidence="3">
    <location>
        <begin position="200"/>
        <end position="260"/>
    </location>
</feature>
<proteinExistence type="predicted"/>
<protein>
    <recommendedName>
        <fullName evidence="6">EscD/YscD/HrpQ family type III secretion system inner membrane ring protein</fullName>
    </recommendedName>
</protein>
<dbReference type="Proteomes" id="UP000236232">
    <property type="component" value="Unassembled WGS sequence"/>
</dbReference>
<dbReference type="InterPro" id="IPR008984">
    <property type="entry name" value="SMAD_FHA_dom_sf"/>
</dbReference>
<gene>
    <name evidence="4" type="ORF">CCU68_19115</name>
</gene>
<evidence type="ECO:0000256" key="1">
    <source>
        <dbReference type="SAM" id="MobiDB-lite"/>
    </source>
</evidence>
<dbReference type="Gene3D" id="2.60.200.20">
    <property type="match status" value="1"/>
</dbReference>
<dbReference type="SUPFAM" id="SSF49879">
    <property type="entry name" value="SMAD/FHA domain"/>
    <property type="match status" value="1"/>
</dbReference>
<sequence>MMYELRVLNGLHQGAALPLVGEQWLIGADADHDLALYDPGVAARHCRLTRSADGWTLSAEDSLINDDEGHAHSLTELTPNQTFALGNVWLCLAPAEDAWPLVPVAHDNASRPAAFAPRADEFAASAPLEKVSARAGWFSRRNALLVGVLLSLLGGAWAWNRSSVSQPTAPPAPPIASPAKAAHVEPSASGKTRLASREDTRRLLNTLLSDRLLTDVRIEDSVDGLTLAGGLKGDALSVYQRMLQRFHERYESAVPIVDSVVPVSSGLPFVIVQVISGANGHLVTDDGHRLYVGDELNGLRLTRIDDQRIEFEGDQHYEVRW</sequence>
<comment type="caution">
    <text evidence="4">The sequence shown here is derived from an EMBL/GenBank/DDBJ whole genome shotgun (WGS) entry which is preliminary data.</text>
</comment>
<keyword evidence="5" id="KW-1185">Reference proteome</keyword>
<evidence type="ECO:0008006" key="6">
    <source>
        <dbReference type="Google" id="ProtNLM"/>
    </source>
</evidence>
<dbReference type="InterPro" id="IPR053946">
    <property type="entry name" value="YscD_ppl_3rd"/>
</dbReference>
<feature type="region of interest" description="Disordered" evidence="1">
    <location>
        <begin position="167"/>
        <end position="195"/>
    </location>
</feature>
<evidence type="ECO:0000259" key="3">
    <source>
        <dbReference type="Pfam" id="PF21934"/>
    </source>
</evidence>
<dbReference type="InterPro" id="IPR032030">
    <property type="entry name" value="YscD_cytoplasmic_dom"/>
</dbReference>
<dbReference type="EMBL" id="POWE01000111">
    <property type="protein sequence ID" value="PNQ90921.1"/>
    <property type="molecule type" value="Genomic_DNA"/>
</dbReference>
<dbReference type="CDD" id="cd00060">
    <property type="entry name" value="FHA"/>
    <property type="match status" value="1"/>
</dbReference>
<organism evidence="4 5">
    <name type="scientific">Pseudomonas gingeri NCPPB 3146 = LMG 5327</name>
    <dbReference type="NCBI Taxonomy" id="707248"/>
    <lineage>
        <taxon>Bacteria</taxon>
        <taxon>Pseudomonadati</taxon>
        <taxon>Pseudomonadota</taxon>
        <taxon>Gammaproteobacteria</taxon>
        <taxon>Pseudomonadales</taxon>
        <taxon>Pseudomonadaceae</taxon>
        <taxon>Pseudomonas</taxon>
    </lineage>
</organism>
<evidence type="ECO:0000313" key="4">
    <source>
        <dbReference type="EMBL" id="PNQ90921.1"/>
    </source>
</evidence>
<accession>A0ABX4Y0Q0</accession>
<reference evidence="4 5" key="1">
    <citation type="submission" date="2018-01" db="EMBL/GenBank/DDBJ databases">
        <title>Draft Genome Sequence of Pseudomonas gingeri NCPPB 3146 (LMG 5327), a White Line Reaction Producer.</title>
        <authorList>
            <person name="Rokni-Zadeh H."/>
            <person name="Bahrami T."/>
            <person name="Zarvandi S."/>
            <person name="Changi-Ashtiani M."/>
            <person name="De Mot R."/>
        </authorList>
    </citation>
    <scope>NUCLEOTIDE SEQUENCE [LARGE SCALE GENOMIC DNA]</scope>
    <source>
        <strain evidence="5">NCPPB 3146 \ LMG 5327</strain>
    </source>
</reference>